<keyword evidence="1" id="KW-0678">Repressor</keyword>
<evidence type="ECO:0000313" key="10">
    <source>
        <dbReference type="Proteomes" id="UP000311713"/>
    </source>
</evidence>
<keyword evidence="2" id="KW-0805">Transcription regulation</keyword>
<evidence type="ECO:0000256" key="5">
    <source>
        <dbReference type="ARBA" id="ARBA00074140"/>
    </source>
</evidence>
<evidence type="ECO:0000313" key="9">
    <source>
        <dbReference type="EMBL" id="TNM32238.1"/>
    </source>
</evidence>
<dbReference type="PROSITE" id="PS01124">
    <property type="entry name" value="HTH_ARAC_FAMILY_2"/>
    <property type="match status" value="1"/>
</dbReference>
<protein>
    <recommendedName>
        <fullName evidence="5">HTH-type transcriptional regulator RipA</fullName>
    </recommendedName>
    <alternativeName>
        <fullName evidence="6">Repressor of iron proteins A</fullName>
    </alternativeName>
</protein>
<dbReference type="GO" id="GO:0003700">
    <property type="term" value="F:DNA-binding transcription factor activity"/>
    <property type="evidence" value="ECO:0007669"/>
    <property type="project" value="InterPro"/>
</dbReference>
<dbReference type="InterPro" id="IPR009057">
    <property type="entry name" value="Homeodomain-like_sf"/>
</dbReference>
<dbReference type="SUPFAM" id="SSF46689">
    <property type="entry name" value="Homeodomain-like"/>
    <property type="match status" value="1"/>
</dbReference>
<dbReference type="PANTHER" id="PTHR11019">
    <property type="entry name" value="HTH-TYPE TRANSCRIPTIONAL REGULATOR NIMR"/>
    <property type="match status" value="1"/>
</dbReference>
<gene>
    <name evidence="9" type="ORF">FH715_07530</name>
</gene>
<dbReference type="FunFam" id="1.10.10.60:FF:000132">
    <property type="entry name" value="AraC family transcriptional regulator"/>
    <property type="match status" value="1"/>
</dbReference>
<feature type="region of interest" description="Disordered" evidence="7">
    <location>
        <begin position="1"/>
        <end position="27"/>
    </location>
</feature>
<organism evidence="9 10">
    <name type="scientific">Streptomyces sedi</name>
    <dbReference type="NCBI Taxonomy" id="555059"/>
    <lineage>
        <taxon>Bacteria</taxon>
        <taxon>Bacillati</taxon>
        <taxon>Actinomycetota</taxon>
        <taxon>Actinomycetes</taxon>
        <taxon>Kitasatosporales</taxon>
        <taxon>Streptomycetaceae</taxon>
        <taxon>Streptomyces</taxon>
    </lineage>
</organism>
<dbReference type="RefSeq" id="WP_139642069.1">
    <property type="nucleotide sequence ID" value="NZ_BAAAZS010000018.1"/>
</dbReference>
<feature type="compositionally biased region" description="Basic and acidic residues" evidence="7">
    <location>
        <begin position="13"/>
        <end position="22"/>
    </location>
</feature>
<keyword evidence="4" id="KW-0804">Transcription</keyword>
<feature type="domain" description="HTH araC/xylS-type" evidence="8">
    <location>
        <begin position="175"/>
        <end position="272"/>
    </location>
</feature>
<dbReference type="GO" id="GO:0043565">
    <property type="term" value="F:sequence-specific DNA binding"/>
    <property type="evidence" value="ECO:0007669"/>
    <property type="project" value="InterPro"/>
</dbReference>
<sequence length="272" mass="29268">MPAATSASAASDGARRERETRRLPSYPPGAVDAPFVIRCYDEVVECDTTWDAHSHRSHELLWNERGASTAVVGSRVWTITPTLGLWMPAGTLHSGSAIAGTWFRASFFGFVGTTSISEVPVAVEITPLLRLLLERLAEPGLAPASRSVTEAMVLDVVTPSPHALLTRMPVSSLLRPIADAVRENPGDQRTLARWASELGVSSRTVARAFTAETGTSFVRWVASVRARHAVELLTRGWEVDAVAQAVGYQSASAFGAAFRRTTGLTPGAFRSR</sequence>
<dbReference type="AlphaFoldDB" id="A0A5C4V8K3"/>
<dbReference type="InterPro" id="IPR018062">
    <property type="entry name" value="HTH_AraC-typ_CS"/>
</dbReference>
<dbReference type="PRINTS" id="PR00032">
    <property type="entry name" value="HTHARAC"/>
</dbReference>
<dbReference type="InterPro" id="IPR011051">
    <property type="entry name" value="RmlC_Cupin_sf"/>
</dbReference>
<dbReference type="Pfam" id="PF12833">
    <property type="entry name" value="HTH_18"/>
    <property type="match status" value="1"/>
</dbReference>
<name>A0A5C4V8K3_9ACTN</name>
<dbReference type="InterPro" id="IPR020449">
    <property type="entry name" value="Tscrpt_reg_AraC-type_HTH"/>
</dbReference>
<dbReference type="InterPro" id="IPR018060">
    <property type="entry name" value="HTH_AraC"/>
</dbReference>
<dbReference type="PANTHER" id="PTHR11019:SF199">
    <property type="entry name" value="HTH-TYPE TRANSCRIPTIONAL REGULATOR NIMR"/>
    <property type="match status" value="1"/>
</dbReference>
<dbReference type="SMART" id="SM00342">
    <property type="entry name" value="HTH_ARAC"/>
    <property type="match status" value="1"/>
</dbReference>
<dbReference type="SUPFAM" id="SSF51182">
    <property type="entry name" value="RmlC-like cupins"/>
    <property type="match status" value="1"/>
</dbReference>
<dbReference type="Gene3D" id="1.10.10.60">
    <property type="entry name" value="Homeodomain-like"/>
    <property type="match status" value="1"/>
</dbReference>
<evidence type="ECO:0000256" key="7">
    <source>
        <dbReference type="SAM" id="MobiDB-lite"/>
    </source>
</evidence>
<dbReference type="OrthoDB" id="2039152at2"/>
<proteinExistence type="predicted"/>
<evidence type="ECO:0000256" key="6">
    <source>
        <dbReference type="ARBA" id="ARBA00079449"/>
    </source>
</evidence>
<evidence type="ECO:0000256" key="3">
    <source>
        <dbReference type="ARBA" id="ARBA00023125"/>
    </source>
</evidence>
<keyword evidence="10" id="KW-1185">Reference proteome</keyword>
<evidence type="ECO:0000259" key="8">
    <source>
        <dbReference type="PROSITE" id="PS01124"/>
    </source>
</evidence>
<dbReference type="Proteomes" id="UP000311713">
    <property type="component" value="Unassembled WGS sequence"/>
</dbReference>
<keyword evidence="3" id="KW-0238">DNA-binding</keyword>
<evidence type="ECO:0000256" key="4">
    <source>
        <dbReference type="ARBA" id="ARBA00023163"/>
    </source>
</evidence>
<accession>A0A5C4V8K3</accession>
<comment type="caution">
    <text evidence="9">The sequence shown here is derived from an EMBL/GenBank/DDBJ whole genome shotgun (WGS) entry which is preliminary data.</text>
</comment>
<dbReference type="PROSITE" id="PS00041">
    <property type="entry name" value="HTH_ARAC_FAMILY_1"/>
    <property type="match status" value="1"/>
</dbReference>
<evidence type="ECO:0000256" key="1">
    <source>
        <dbReference type="ARBA" id="ARBA00022491"/>
    </source>
</evidence>
<evidence type="ECO:0000256" key="2">
    <source>
        <dbReference type="ARBA" id="ARBA00023015"/>
    </source>
</evidence>
<reference evidence="9 10" key="1">
    <citation type="submission" date="2019-06" db="EMBL/GenBank/DDBJ databases">
        <title>Draft genome of Streptomyces sedi sp. JCM16909.</title>
        <authorList>
            <person name="Klykleung N."/>
            <person name="Tanasupawat S."/>
            <person name="Kudo T."/>
            <person name="Yuki M."/>
            <person name="Ohkuma M."/>
        </authorList>
    </citation>
    <scope>NUCLEOTIDE SEQUENCE [LARGE SCALE GENOMIC DNA]</scope>
    <source>
        <strain evidence="9 10">JCM 16909</strain>
    </source>
</reference>
<dbReference type="EMBL" id="VDGT01000004">
    <property type="protein sequence ID" value="TNM32238.1"/>
    <property type="molecule type" value="Genomic_DNA"/>
</dbReference>
<feature type="compositionally biased region" description="Low complexity" evidence="7">
    <location>
        <begin position="1"/>
        <end position="11"/>
    </location>
</feature>